<keyword evidence="1" id="KW-0378">Hydrolase</keyword>
<evidence type="ECO:0000256" key="1">
    <source>
        <dbReference type="ARBA" id="ARBA00022801"/>
    </source>
</evidence>
<proteinExistence type="predicted"/>
<accession>A0A4R1R679</accession>
<dbReference type="RefSeq" id="WP_031391289.1">
    <property type="nucleotide sequence ID" value="NZ_SLUO01000001.1"/>
</dbReference>
<sequence>MLQLEKIFQDHMMLQRNCENRIYGKDLPHEKIRLLFQNQVYESKSTEEGNWEIVVGPLPAGGPYSMLFLGSCQIEIKDVMIGDLYFLSGQSNMEMKLTETIDVTRLDTLLEIPSIRFLSVVPNYIFQEGEEVLPLLSWKQAVKANFSDMSAIGYFFALEITENQNVPIGLIQTAVGGSSIEAWMKRETLNKLGNSCEEIAYFLTPHALETIILKQMTEKERWMKPILQEKIPAHAEWEDWYLSQTIGPCSISPYYGSIWLKREIYLEEKPAEDGVLRLGLMIDGATIWINNHYVGSGLHRYEMLNFPVCKDILQQGRNEIMVRLVIENGVGGFVPQKPYRLTIGPKELDLSGIWKTCKGTVQKEKAPDVLFPPLFPLGLFYGVLRPLRHLQFRAILWYQGESNVGHPEDYKTMFYEMKADWEQEFRRPLSFCCVQLANYQDPLNQVTDTGWAKIRNDQRRCRKEVSSSPDRIGVITAMDLGEKTDLHPHNKKEVAYRLSLWVRRQIYGEEICCHGPVLSTYERIDDKIILYFKYDDSILQEITNFEILTEVGEWRPVKALHRPGQVEIMLPESMKPKNAGSAKPVIQVRYGWYDNPGPLNFYNSDGLPAESFFLEIE</sequence>
<dbReference type="Gene3D" id="3.40.50.1110">
    <property type="entry name" value="SGNH hydrolase"/>
    <property type="match status" value="2"/>
</dbReference>
<dbReference type="EMBL" id="SLUO01000001">
    <property type="protein sequence ID" value="TCL61061.1"/>
    <property type="molecule type" value="Genomic_DNA"/>
</dbReference>
<evidence type="ECO:0000259" key="2">
    <source>
        <dbReference type="Pfam" id="PF03629"/>
    </source>
</evidence>
<evidence type="ECO:0000313" key="4">
    <source>
        <dbReference type="Proteomes" id="UP000295718"/>
    </source>
</evidence>
<dbReference type="Proteomes" id="UP000295718">
    <property type="component" value="Unassembled WGS sequence"/>
</dbReference>
<gene>
    <name evidence="3" type="ORF">EDD76_101158</name>
</gene>
<dbReference type="AlphaFoldDB" id="A0A4R1R679"/>
<dbReference type="Pfam" id="PF03629">
    <property type="entry name" value="SASA"/>
    <property type="match status" value="2"/>
</dbReference>
<feature type="domain" description="Sialate O-acetylesterase" evidence="2">
    <location>
        <begin position="83"/>
        <end position="188"/>
    </location>
</feature>
<dbReference type="InterPro" id="IPR005181">
    <property type="entry name" value="SASA"/>
</dbReference>
<dbReference type="PANTHER" id="PTHR22901:SF0">
    <property type="entry name" value="SIALATE O-ACETYLESTERASE"/>
    <property type="match status" value="1"/>
</dbReference>
<protein>
    <submittedName>
        <fullName evidence="3">Sialate O-acetylesterase</fullName>
    </submittedName>
</protein>
<dbReference type="InterPro" id="IPR039329">
    <property type="entry name" value="SIAE"/>
</dbReference>
<dbReference type="GO" id="GO:0001681">
    <property type="term" value="F:sialate O-acetylesterase activity"/>
    <property type="evidence" value="ECO:0007669"/>
    <property type="project" value="InterPro"/>
</dbReference>
<dbReference type="InterPro" id="IPR008979">
    <property type="entry name" value="Galactose-bd-like_sf"/>
</dbReference>
<dbReference type="STRING" id="1469948.GCA_000732725_02611"/>
<dbReference type="PANTHER" id="PTHR22901">
    <property type="entry name" value="SIALATE O-ACETYLESTERASE"/>
    <property type="match status" value="1"/>
</dbReference>
<dbReference type="SUPFAM" id="SSF52266">
    <property type="entry name" value="SGNH hydrolase"/>
    <property type="match status" value="1"/>
</dbReference>
<comment type="caution">
    <text evidence="3">The sequence shown here is derived from an EMBL/GenBank/DDBJ whole genome shotgun (WGS) entry which is preliminary data.</text>
</comment>
<dbReference type="SUPFAM" id="SSF49785">
    <property type="entry name" value="Galactose-binding domain-like"/>
    <property type="match status" value="1"/>
</dbReference>
<organism evidence="3 4">
    <name type="scientific">Kineothrix alysoides</name>
    <dbReference type="NCBI Taxonomy" id="1469948"/>
    <lineage>
        <taxon>Bacteria</taxon>
        <taxon>Bacillati</taxon>
        <taxon>Bacillota</taxon>
        <taxon>Clostridia</taxon>
        <taxon>Lachnospirales</taxon>
        <taxon>Lachnospiraceae</taxon>
        <taxon>Kineothrix</taxon>
    </lineage>
</organism>
<dbReference type="GO" id="GO:0005975">
    <property type="term" value="P:carbohydrate metabolic process"/>
    <property type="evidence" value="ECO:0007669"/>
    <property type="project" value="TreeGrafter"/>
</dbReference>
<dbReference type="InterPro" id="IPR036514">
    <property type="entry name" value="SGNH_hydro_sf"/>
</dbReference>
<name>A0A4R1R679_9FIRM</name>
<feature type="domain" description="Sialate O-acetylesterase" evidence="2">
    <location>
        <begin position="391"/>
        <end position="488"/>
    </location>
</feature>
<dbReference type="Gene3D" id="2.60.120.260">
    <property type="entry name" value="Galactose-binding domain-like"/>
    <property type="match status" value="1"/>
</dbReference>
<keyword evidence="4" id="KW-1185">Reference proteome</keyword>
<reference evidence="3 4" key="1">
    <citation type="submission" date="2019-03" db="EMBL/GenBank/DDBJ databases">
        <title>Genomic Encyclopedia of Type Strains, Phase IV (KMG-IV): sequencing the most valuable type-strain genomes for metagenomic binning, comparative biology and taxonomic classification.</title>
        <authorList>
            <person name="Goeker M."/>
        </authorList>
    </citation>
    <scope>NUCLEOTIDE SEQUENCE [LARGE SCALE GENOMIC DNA]</scope>
    <source>
        <strain evidence="3 4">DSM 100556</strain>
    </source>
</reference>
<evidence type="ECO:0000313" key="3">
    <source>
        <dbReference type="EMBL" id="TCL61061.1"/>
    </source>
</evidence>